<comment type="caution">
    <text evidence="3">The sequence shown here is derived from an EMBL/GenBank/DDBJ whole genome shotgun (WGS) entry which is preliminary data.</text>
</comment>
<evidence type="ECO:0000313" key="4">
    <source>
        <dbReference type="Proteomes" id="UP000297982"/>
    </source>
</evidence>
<proteinExistence type="predicted"/>
<dbReference type="InterPro" id="IPR038610">
    <property type="entry name" value="FliK-like_C_sf"/>
</dbReference>
<dbReference type="Pfam" id="PF02120">
    <property type="entry name" value="Flg_hook"/>
    <property type="match status" value="1"/>
</dbReference>
<accession>A0A4Z0H4F4</accession>
<dbReference type="Gene3D" id="3.30.750.140">
    <property type="match status" value="1"/>
</dbReference>
<feature type="domain" description="Flagellar hook-length control protein-like C-terminal" evidence="2">
    <location>
        <begin position="355"/>
        <end position="422"/>
    </location>
</feature>
<dbReference type="Proteomes" id="UP000297982">
    <property type="component" value="Unassembled WGS sequence"/>
</dbReference>
<gene>
    <name evidence="3" type="ORF">E4663_07375</name>
</gene>
<dbReference type="CDD" id="cd17470">
    <property type="entry name" value="T3SS_Flik_C"/>
    <property type="match status" value="1"/>
</dbReference>
<feature type="compositionally biased region" description="Basic and acidic residues" evidence="1">
    <location>
        <begin position="466"/>
        <end position="477"/>
    </location>
</feature>
<name>A0A4Z0H4F4_9BACI</name>
<feature type="compositionally biased region" description="Low complexity" evidence="1">
    <location>
        <begin position="7"/>
        <end position="21"/>
    </location>
</feature>
<feature type="region of interest" description="Disordered" evidence="1">
    <location>
        <begin position="1"/>
        <end position="25"/>
    </location>
</feature>
<dbReference type="RefSeq" id="WP_135327125.1">
    <property type="nucleotide sequence ID" value="NZ_SRJC01000001.1"/>
</dbReference>
<organism evidence="3 4">
    <name type="scientific">Halobacillus salinus</name>
    <dbReference type="NCBI Taxonomy" id="192814"/>
    <lineage>
        <taxon>Bacteria</taxon>
        <taxon>Bacillati</taxon>
        <taxon>Bacillota</taxon>
        <taxon>Bacilli</taxon>
        <taxon>Bacillales</taxon>
        <taxon>Bacillaceae</taxon>
        <taxon>Halobacillus</taxon>
    </lineage>
</organism>
<dbReference type="AlphaFoldDB" id="A0A4Z0H4F4"/>
<evidence type="ECO:0000259" key="2">
    <source>
        <dbReference type="Pfam" id="PF02120"/>
    </source>
</evidence>
<evidence type="ECO:0000313" key="3">
    <source>
        <dbReference type="EMBL" id="TGB04804.1"/>
    </source>
</evidence>
<dbReference type="InterPro" id="IPR021136">
    <property type="entry name" value="Flagellar_hook_control-like_C"/>
</dbReference>
<dbReference type="STRING" id="192814.GCA_900166575_01831"/>
<evidence type="ECO:0000256" key="1">
    <source>
        <dbReference type="SAM" id="MobiDB-lite"/>
    </source>
</evidence>
<protein>
    <recommendedName>
        <fullName evidence="2">Flagellar hook-length control protein-like C-terminal domain-containing protein</fullName>
    </recommendedName>
</protein>
<feature type="region of interest" description="Disordered" evidence="1">
    <location>
        <begin position="439"/>
        <end position="477"/>
    </location>
</feature>
<dbReference type="EMBL" id="SRJC01000001">
    <property type="protein sequence ID" value="TGB04804.1"/>
    <property type="molecule type" value="Genomic_DNA"/>
</dbReference>
<reference evidence="3 4" key="1">
    <citation type="journal article" date="2003" name="Int. J. Syst. Evol. Microbiol.">
        <title>Halobacillus salinus sp. nov., isolated from a salt lake on the coast of the East Sea in Korea.</title>
        <authorList>
            <person name="Yoon J.H."/>
            <person name="Kang K.H."/>
            <person name="Park Y.H."/>
        </authorList>
    </citation>
    <scope>NUCLEOTIDE SEQUENCE [LARGE SCALE GENOMIC DNA]</scope>
    <source>
        <strain evidence="3 4">HSL-3</strain>
    </source>
</reference>
<sequence>MNSVMALLTQSSPSKTSLSPSNGGQAGEFQRLLSNLASTGKGEEDGITLSPKKVEQLLEKVKSILKGLEAELDGINLKELLTNGEEGITVNQLFRELEDNLLSDDLSVQMEGLNNLSVIVSDLSDVGIDNSKLKQVENHVAELMTRFAAVISKTTSQKNSPAIMVDTKVMRMNSSQQVNLHADQQQAQQQLHTLWQKFKELTGSVGQTDNKEAIELKTALAIKQVMQDISKVLKAHPVQGKEWMAQLTKQGSEFQQQLFKNLAQPFLNRQNLPSSYHQQVPVKAKDIAKWISQFVEQESSHQKNSVSQTGYAPSQTTMSKVEQFVVHVNQNQSQAAKQQQFIQELERVFQSSKMFANRAGGMEMQLKLKPANMGDMLIRMVQMNGEMAVKILVSSQAAKDMLDGNMNQLRHMFSPQQVIVEKQENMQAQQTFFQDANMKEDDQGNQREQGNADEQHSLEEENEEEWTFKEILMNEKV</sequence>
<keyword evidence="4" id="KW-1185">Reference proteome</keyword>